<dbReference type="SUPFAM" id="SSF100939">
    <property type="entry name" value="SPOC domain-like"/>
    <property type="match status" value="1"/>
</dbReference>
<gene>
    <name evidence="10" type="ORF">FBUS_02629</name>
</gene>
<evidence type="ECO:0000313" key="10">
    <source>
        <dbReference type="EMBL" id="KAA0184350.1"/>
    </source>
</evidence>
<protein>
    <submittedName>
        <fullName evidence="10">Putative RNA-binding protein 15</fullName>
    </submittedName>
</protein>
<evidence type="ECO:0000256" key="3">
    <source>
        <dbReference type="ARBA" id="ARBA00022553"/>
    </source>
</evidence>
<comment type="caution">
    <text evidence="10">The sequence shown here is derived from an EMBL/GenBank/DDBJ whole genome shotgun (WGS) entry which is preliminary data.</text>
</comment>
<evidence type="ECO:0000256" key="1">
    <source>
        <dbReference type="ARBA" id="ARBA00004123"/>
    </source>
</evidence>
<feature type="domain" description="SPOC" evidence="9">
    <location>
        <begin position="570"/>
        <end position="783"/>
    </location>
</feature>
<evidence type="ECO:0000259" key="9">
    <source>
        <dbReference type="PROSITE" id="PS50917"/>
    </source>
</evidence>
<dbReference type="InterPro" id="IPR035979">
    <property type="entry name" value="RBD_domain_sf"/>
</dbReference>
<keyword evidence="3" id="KW-0597">Phosphoprotein</keyword>
<name>A0A8E0RKZ2_9TREM</name>
<keyword evidence="11" id="KW-1185">Reference proteome</keyword>
<feature type="compositionally biased region" description="Basic and acidic residues" evidence="7">
    <location>
        <begin position="1"/>
        <end position="12"/>
    </location>
</feature>
<keyword evidence="5" id="KW-0539">Nucleus</keyword>
<evidence type="ECO:0000313" key="11">
    <source>
        <dbReference type="Proteomes" id="UP000728185"/>
    </source>
</evidence>
<sequence length="783" mass="85676">MRRVRERDDSPKSLRSQTRRRTHHDRSGPGSPRRSHRDRVYSTSGHHSSLRLSNSKTSRSQSFQTLCVREFSSKLSIEAIQDYLFQDFNGFGDMSISVGHLDGERAALINFKYAEDAQAAYNAKPTVYLHDRTVTVEPLLDTITEDSTPSNLYGAEKPSSDVEPDPIFDRHAPRHGLPHKLDPRFTTEIPAKSGGCPGAVGTPSLLGMPSLASSAMVAAAAARALGFGSTNPLTSAIPATIPVPLKSHQFLKSSGHRWYDAQYRGRSPQVVDADQDFKATRTLFIGSLEPDITESEVIEAFERFGYIEQIDIKRSTKIGMHSYAFVRFQNVDMAYRAKSVMSGRCIRSLHCKIGYGKCIPSTCLHIGGLSKDIFVETMNRLLPRLPHVAQVDMVPGRNFAQILFETCEAACEASKQLKTLAMGLRVGKRLRIDFIDPETFRSPASKGQLGLSTSGDPRLGGGTYGTVGMHSSDSRVSGVSADAHTKLSLGYTGSTGNRSGPMNRISTLHQLVGPEFANAFTGKHGGSDSLIDSRGKPGDYRGTLHHSRTRTLLSPAASIPPTLQNVQNLADLDDCLGPDLWTGVFLMKNCGFRFRCLHVIGDAELGSRLANFSPSDGSPEKNTTVAPVLRIVQRSMLDPAWMAEATHRIHAVLSARYRGLCLLLALPTGKTSSIPCSEDELDPVDKTESVESKPVYEKCYPLQALIAYLKLKQAVGLMVPLQRGKDIQDQGDWDAGALETIPHRILLFSPSSFALSLLKQAAPNLGSELATLDKYMVILVVKR</sequence>
<evidence type="ECO:0000256" key="4">
    <source>
        <dbReference type="ARBA" id="ARBA00022884"/>
    </source>
</evidence>
<dbReference type="EMBL" id="LUCM01011156">
    <property type="protein sequence ID" value="KAA0184350.1"/>
    <property type="molecule type" value="Genomic_DNA"/>
</dbReference>
<evidence type="ECO:0000256" key="5">
    <source>
        <dbReference type="ARBA" id="ARBA00023242"/>
    </source>
</evidence>
<dbReference type="PROSITE" id="PS50102">
    <property type="entry name" value="RRM"/>
    <property type="match status" value="2"/>
</dbReference>
<dbReference type="CDD" id="cd21539">
    <property type="entry name" value="SPOC_Spen"/>
    <property type="match status" value="1"/>
</dbReference>
<comment type="similarity">
    <text evidence="2">Belongs to the RRM Spen family.</text>
</comment>
<dbReference type="InterPro" id="IPR000504">
    <property type="entry name" value="RRM_dom"/>
</dbReference>
<dbReference type="InterPro" id="IPR012677">
    <property type="entry name" value="Nucleotide-bd_a/b_plait_sf"/>
</dbReference>
<feature type="region of interest" description="Disordered" evidence="7">
    <location>
        <begin position="1"/>
        <end position="56"/>
    </location>
</feature>
<dbReference type="InterPro" id="IPR010912">
    <property type="entry name" value="SPOC_met"/>
</dbReference>
<dbReference type="Gene3D" id="3.30.70.330">
    <property type="match status" value="2"/>
</dbReference>
<dbReference type="Gene3D" id="2.40.290.10">
    <property type="match status" value="1"/>
</dbReference>
<feature type="domain" description="RRM" evidence="8">
    <location>
        <begin position="281"/>
        <end position="356"/>
    </location>
</feature>
<keyword evidence="4 6" id="KW-0694">RNA-binding</keyword>
<accession>A0A8E0RKZ2</accession>
<organism evidence="10 11">
    <name type="scientific">Fasciolopsis buskii</name>
    <dbReference type="NCBI Taxonomy" id="27845"/>
    <lineage>
        <taxon>Eukaryota</taxon>
        <taxon>Metazoa</taxon>
        <taxon>Spiralia</taxon>
        <taxon>Lophotrochozoa</taxon>
        <taxon>Platyhelminthes</taxon>
        <taxon>Trematoda</taxon>
        <taxon>Digenea</taxon>
        <taxon>Plagiorchiida</taxon>
        <taxon>Echinostomata</taxon>
        <taxon>Echinostomatoidea</taxon>
        <taxon>Fasciolidae</taxon>
        <taxon>Fasciolopsis</taxon>
    </lineage>
</organism>
<evidence type="ECO:0000259" key="8">
    <source>
        <dbReference type="PROSITE" id="PS50102"/>
    </source>
</evidence>
<evidence type="ECO:0000256" key="7">
    <source>
        <dbReference type="SAM" id="MobiDB-lite"/>
    </source>
</evidence>
<feature type="compositionally biased region" description="Polar residues" evidence="7">
    <location>
        <begin position="41"/>
        <end position="56"/>
    </location>
</feature>
<dbReference type="Proteomes" id="UP000728185">
    <property type="component" value="Unassembled WGS sequence"/>
</dbReference>
<dbReference type="Pfam" id="PF00076">
    <property type="entry name" value="RRM_1"/>
    <property type="match status" value="1"/>
</dbReference>
<dbReference type="GO" id="GO:0005634">
    <property type="term" value="C:nucleus"/>
    <property type="evidence" value="ECO:0007669"/>
    <property type="project" value="UniProtKB-SubCell"/>
</dbReference>
<dbReference type="OrthoDB" id="10050565at2759"/>
<dbReference type="PANTHER" id="PTHR23189">
    <property type="entry name" value="RNA RECOGNITION MOTIF-CONTAINING"/>
    <property type="match status" value="1"/>
</dbReference>
<evidence type="ECO:0000256" key="6">
    <source>
        <dbReference type="PROSITE-ProRule" id="PRU00176"/>
    </source>
</evidence>
<proteinExistence type="inferred from homology"/>
<dbReference type="InterPro" id="IPR016194">
    <property type="entry name" value="SPOC-like_C_dom_sf"/>
</dbReference>
<dbReference type="SMART" id="SM00360">
    <property type="entry name" value="RRM"/>
    <property type="match status" value="3"/>
</dbReference>
<comment type="subcellular location">
    <subcellularLocation>
        <location evidence="1">Nucleus</location>
    </subcellularLocation>
</comment>
<feature type="domain" description="RRM" evidence="8">
    <location>
        <begin position="362"/>
        <end position="437"/>
    </location>
</feature>
<dbReference type="SUPFAM" id="SSF54928">
    <property type="entry name" value="RNA-binding domain, RBD"/>
    <property type="match status" value="2"/>
</dbReference>
<dbReference type="GO" id="GO:0003723">
    <property type="term" value="F:RNA binding"/>
    <property type="evidence" value="ECO:0007669"/>
    <property type="project" value="UniProtKB-UniRule"/>
</dbReference>
<reference evidence="10" key="1">
    <citation type="submission" date="2019-05" db="EMBL/GenBank/DDBJ databases">
        <title>Annotation for the trematode Fasciolopsis buski.</title>
        <authorList>
            <person name="Choi Y.-J."/>
        </authorList>
    </citation>
    <scope>NUCLEOTIDE SEQUENCE</scope>
    <source>
        <strain evidence="10">HT</strain>
        <tissue evidence="10">Whole worm</tissue>
    </source>
</reference>
<dbReference type="PROSITE" id="PS50917">
    <property type="entry name" value="SPOC"/>
    <property type="match status" value="1"/>
</dbReference>
<dbReference type="AlphaFoldDB" id="A0A8E0RKZ2"/>
<evidence type="ECO:0000256" key="2">
    <source>
        <dbReference type="ARBA" id="ARBA00005387"/>
    </source>
</evidence>